<proteinExistence type="inferred from homology"/>
<dbReference type="InterPro" id="IPR051717">
    <property type="entry name" value="MFS_MFSD6"/>
</dbReference>
<comment type="caution">
    <text evidence="8">The sequence shown here is derived from an EMBL/GenBank/DDBJ whole genome shotgun (WGS) entry which is preliminary data.</text>
</comment>
<organism evidence="8 9">
    <name type="scientific">Oedothorax gibbosus</name>
    <dbReference type="NCBI Taxonomy" id="931172"/>
    <lineage>
        <taxon>Eukaryota</taxon>
        <taxon>Metazoa</taxon>
        <taxon>Ecdysozoa</taxon>
        <taxon>Arthropoda</taxon>
        <taxon>Chelicerata</taxon>
        <taxon>Arachnida</taxon>
        <taxon>Araneae</taxon>
        <taxon>Araneomorphae</taxon>
        <taxon>Entelegynae</taxon>
        <taxon>Araneoidea</taxon>
        <taxon>Linyphiidae</taxon>
        <taxon>Erigoninae</taxon>
        <taxon>Oedothorax</taxon>
    </lineage>
</organism>
<evidence type="ECO:0000313" key="8">
    <source>
        <dbReference type="EMBL" id="KAG8186884.1"/>
    </source>
</evidence>
<evidence type="ECO:0000256" key="3">
    <source>
        <dbReference type="ARBA" id="ARBA00022692"/>
    </source>
</evidence>
<evidence type="ECO:0000313" key="9">
    <source>
        <dbReference type="Proteomes" id="UP000827092"/>
    </source>
</evidence>
<feature type="transmembrane region" description="Helical" evidence="6">
    <location>
        <begin position="287"/>
        <end position="310"/>
    </location>
</feature>
<feature type="transmembrane region" description="Helical" evidence="6">
    <location>
        <begin position="438"/>
        <end position="457"/>
    </location>
</feature>
<dbReference type="PANTHER" id="PTHR16172:SF41">
    <property type="entry name" value="MAJOR FACILITATOR SUPERFAMILY DOMAIN-CONTAINING PROTEIN 6-LIKE"/>
    <property type="match status" value="1"/>
</dbReference>
<reference evidence="8 9" key="1">
    <citation type="journal article" date="2022" name="Nat. Ecol. Evol.">
        <title>A masculinizing supergene underlies an exaggerated male reproductive morph in a spider.</title>
        <authorList>
            <person name="Hendrickx F."/>
            <person name="De Corte Z."/>
            <person name="Sonet G."/>
            <person name="Van Belleghem S.M."/>
            <person name="Kostlbacher S."/>
            <person name="Vangestel C."/>
        </authorList>
    </citation>
    <scope>NUCLEOTIDE SEQUENCE [LARGE SCALE GENOMIC DNA]</scope>
    <source>
        <strain evidence="8">W744_W776</strain>
    </source>
</reference>
<keyword evidence="3 6" id="KW-0812">Transmembrane</keyword>
<evidence type="ECO:0000259" key="7">
    <source>
        <dbReference type="Pfam" id="PF12832"/>
    </source>
</evidence>
<protein>
    <recommendedName>
        <fullName evidence="7">Major facilitator superfamily associated domain-containing protein</fullName>
    </recommendedName>
</protein>
<dbReference type="InterPro" id="IPR024989">
    <property type="entry name" value="MFS_assoc_dom"/>
</dbReference>
<sequence>MPLNEIKTGVETQRTAKTNQNNVENDIELVAADLNSTVKGISSQDKDDRNFTIDIYKSYKIRIFKPLIPLKLVLFLWYGGASFVAPFLTVYFKQRGITISELSASFILSPIIQLLSSFVVGIVADKLGRSKPILVGNLILCVLFLGGLLCVPRMNTANCASQPINLKCHPRQFDRLITKTSCDVVEDVIQVNSCNVQCPENVTEYCDGQNLICEILAGNEQIRNFSLSIHVDGSYKVKDRCYYNVSSMSHKNETYSWCNVPHKMYCRVSCNVDSGVRCEDENDNRNVLMMTTMVFFVLFLASYSNVYRLLDVTTMALVKEHDSDFGRERFFSISGILVTAPIAGVLVDTWSLPGEEKNYLPAFYFFICNIIVLLAIVYKLEVTIQPPGKKLWKKAIVLLKNIDVISFICVVFLLGTAWSFTKNFLFWYLEGMNSPSVLIGLIPAISSLYGLPFLVTSRWWVNKIGASQIFVLGLLGYVINTMGYSFLQDPWYSLILEVTNIVTYHLLWVAVVVHSHELAPEGLTATVISLAGSIHYHLGKTSGSLIGGLIMSSSGGRVAFRVMGIICLISAVLYSLYLYIRRTCFVVTQPVENEGAVQEEEKTGEIYALVTEKVNEIEFKNHL</sequence>
<dbReference type="PANTHER" id="PTHR16172">
    <property type="entry name" value="MAJOR FACILITATOR SUPERFAMILY DOMAIN-CONTAINING PROTEIN 6-LIKE"/>
    <property type="match status" value="1"/>
</dbReference>
<feature type="domain" description="Major facilitator superfamily associated" evidence="7">
    <location>
        <begin position="68"/>
        <end position="562"/>
    </location>
</feature>
<dbReference type="InterPro" id="IPR036259">
    <property type="entry name" value="MFS_trans_sf"/>
</dbReference>
<accession>A0AAV6URQ7</accession>
<keyword evidence="5 6" id="KW-0472">Membrane</keyword>
<dbReference type="Proteomes" id="UP000827092">
    <property type="component" value="Unassembled WGS sequence"/>
</dbReference>
<feature type="transmembrane region" description="Helical" evidence="6">
    <location>
        <begin position="398"/>
        <end position="418"/>
    </location>
</feature>
<feature type="transmembrane region" description="Helical" evidence="6">
    <location>
        <begin position="104"/>
        <end position="124"/>
    </location>
</feature>
<comment type="similarity">
    <text evidence="2">Belongs to the major facilitator superfamily. MFSD6 family.</text>
</comment>
<evidence type="ECO:0000256" key="6">
    <source>
        <dbReference type="SAM" id="Phobius"/>
    </source>
</evidence>
<feature type="transmembrane region" description="Helical" evidence="6">
    <location>
        <begin position="558"/>
        <end position="580"/>
    </location>
</feature>
<evidence type="ECO:0000256" key="2">
    <source>
        <dbReference type="ARBA" id="ARBA00005241"/>
    </source>
</evidence>
<dbReference type="AlphaFoldDB" id="A0AAV6URQ7"/>
<keyword evidence="9" id="KW-1185">Reference proteome</keyword>
<keyword evidence="4 6" id="KW-1133">Transmembrane helix</keyword>
<evidence type="ECO:0000256" key="1">
    <source>
        <dbReference type="ARBA" id="ARBA00004141"/>
    </source>
</evidence>
<evidence type="ECO:0000256" key="4">
    <source>
        <dbReference type="ARBA" id="ARBA00022989"/>
    </source>
</evidence>
<dbReference type="SUPFAM" id="SSF103473">
    <property type="entry name" value="MFS general substrate transporter"/>
    <property type="match status" value="1"/>
</dbReference>
<name>A0AAV6URQ7_9ARAC</name>
<evidence type="ECO:0000256" key="5">
    <source>
        <dbReference type="ARBA" id="ARBA00023136"/>
    </source>
</evidence>
<dbReference type="Pfam" id="PF12832">
    <property type="entry name" value="MFS_1_like"/>
    <property type="match status" value="1"/>
</dbReference>
<feature type="transmembrane region" description="Helical" evidence="6">
    <location>
        <begin position="469"/>
        <end position="487"/>
    </location>
</feature>
<dbReference type="Gene3D" id="1.20.1250.20">
    <property type="entry name" value="MFS general substrate transporter like domains"/>
    <property type="match status" value="2"/>
</dbReference>
<feature type="transmembrane region" description="Helical" evidence="6">
    <location>
        <begin position="330"/>
        <end position="347"/>
    </location>
</feature>
<feature type="transmembrane region" description="Helical" evidence="6">
    <location>
        <begin position="133"/>
        <end position="154"/>
    </location>
</feature>
<feature type="transmembrane region" description="Helical" evidence="6">
    <location>
        <begin position="359"/>
        <end position="378"/>
    </location>
</feature>
<dbReference type="GO" id="GO:0016020">
    <property type="term" value="C:membrane"/>
    <property type="evidence" value="ECO:0007669"/>
    <property type="project" value="UniProtKB-SubCell"/>
</dbReference>
<dbReference type="EMBL" id="JAFNEN010000286">
    <property type="protein sequence ID" value="KAG8186884.1"/>
    <property type="molecule type" value="Genomic_DNA"/>
</dbReference>
<gene>
    <name evidence="8" type="ORF">JTE90_023773</name>
</gene>
<comment type="subcellular location">
    <subcellularLocation>
        <location evidence="1">Membrane</location>
        <topology evidence="1">Multi-pass membrane protein</topology>
    </subcellularLocation>
</comment>
<feature type="transmembrane region" description="Helical" evidence="6">
    <location>
        <begin position="72"/>
        <end position="92"/>
    </location>
</feature>